<protein>
    <submittedName>
        <fullName evidence="1">Uncharacterized protein</fullName>
    </submittedName>
</protein>
<dbReference type="AlphaFoldDB" id="A0A370KCT8"/>
<evidence type="ECO:0000313" key="2">
    <source>
        <dbReference type="Proteomes" id="UP000254711"/>
    </source>
</evidence>
<proteinExistence type="predicted"/>
<dbReference type="EMBL" id="QQSY01000001">
    <property type="protein sequence ID" value="RDJ00465.1"/>
    <property type="molecule type" value="Genomic_DNA"/>
</dbReference>
<comment type="caution">
    <text evidence="1">The sequence shown here is derived from an EMBL/GenBank/DDBJ whole genome shotgun (WGS) entry which is preliminary data.</text>
</comment>
<sequence length="99" mass="10907">MWPDYHLTEVVWFINIIEGIKGIDWSALQGPNMSITGVVSAHLTTAPHMRSGPIDRLRQSLAEAPPGASIKHCAVHHPQAFEGANRGFGPGIRMRKTLR</sequence>
<accession>A0A370KCT8</accession>
<name>A0A370KCT8_9GAMM</name>
<gene>
    <name evidence="1" type="ORF">DVT68_06630</name>
</gene>
<dbReference type="Proteomes" id="UP000254711">
    <property type="component" value="Unassembled WGS sequence"/>
</dbReference>
<dbReference type="RefSeq" id="WP_114824189.1">
    <property type="nucleotide sequence ID" value="NZ_QQSY01000001.1"/>
</dbReference>
<reference evidence="1 2" key="1">
    <citation type="submission" date="2018-07" db="EMBL/GenBank/DDBJ databases">
        <title>Dyella solisilvae sp. nov., isolated from the pine and broad-leaved mixed forest soil.</title>
        <authorList>
            <person name="Gao Z."/>
            <person name="Qiu L."/>
        </authorList>
    </citation>
    <scope>NUCLEOTIDE SEQUENCE [LARGE SCALE GENOMIC DNA]</scope>
    <source>
        <strain evidence="1 2">DHG54</strain>
    </source>
</reference>
<keyword evidence="2" id="KW-1185">Reference proteome</keyword>
<organism evidence="1 2">
    <name type="scientific">Dyella solisilvae</name>
    <dbReference type="NCBI Taxonomy" id="1920168"/>
    <lineage>
        <taxon>Bacteria</taxon>
        <taxon>Pseudomonadati</taxon>
        <taxon>Pseudomonadota</taxon>
        <taxon>Gammaproteobacteria</taxon>
        <taxon>Lysobacterales</taxon>
        <taxon>Rhodanobacteraceae</taxon>
        <taxon>Dyella</taxon>
    </lineage>
</organism>
<evidence type="ECO:0000313" key="1">
    <source>
        <dbReference type="EMBL" id="RDJ00465.1"/>
    </source>
</evidence>